<dbReference type="RefSeq" id="WP_128194861.1">
    <property type="nucleotide sequence ID" value="NZ_SACT01000001.1"/>
</dbReference>
<organism evidence="2 3">
    <name type="scientific">Rubrivivax albus</name>
    <dbReference type="NCBI Taxonomy" id="2499835"/>
    <lineage>
        <taxon>Bacteria</taxon>
        <taxon>Pseudomonadati</taxon>
        <taxon>Pseudomonadota</taxon>
        <taxon>Betaproteobacteria</taxon>
        <taxon>Burkholderiales</taxon>
        <taxon>Sphaerotilaceae</taxon>
        <taxon>Rubrivivax</taxon>
    </lineage>
</organism>
<sequence length="249" mass="26011">MTSSAQRTILVTAAFAVGAGLLWWVTSALPPGADTSRAALAQTASRVPDDQSNQKLRAEPGSAAPRSAATVPGATADAPPPGVTPAQWAAVVAEHATQPDGPAELARLRAYLGWSDAVARWRAAPGDPALAQTVYDGLPARLAQREVSVPEARVLAAALLQTLEADAQRQQQALQAFERMLPGPSAADPRQQAYLRAQAAEVAAWRAAPAASRDPAVLQARLDQLRVQHFAHHGATSASPDTPPEEASR</sequence>
<name>A0A3S2TSH9_9BURK</name>
<feature type="region of interest" description="Disordered" evidence="1">
    <location>
        <begin position="39"/>
        <end position="83"/>
    </location>
</feature>
<gene>
    <name evidence="2" type="ORF">ENE75_01340</name>
</gene>
<dbReference type="Proteomes" id="UP000288178">
    <property type="component" value="Unassembled WGS sequence"/>
</dbReference>
<evidence type="ECO:0000313" key="2">
    <source>
        <dbReference type="EMBL" id="RVT53574.1"/>
    </source>
</evidence>
<accession>A0A3S2TSH9</accession>
<evidence type="ECO:0000256" key="1">
    <source>
        <dbReference type="SAM" id="MobiDB-lite"/>
    </source>
</evidence>
<protein>
    <submittedName>
        <fullName evidence="2">Uncharacterized protein</fullName>
    </submittedName>
</protein>
<keyword evidence="3" id="KW-1185">Reference proteome</keyword>
<feature type="compositionally biased region" description="Polar residues" evidence="1">
    <location>
        <begin position="42"/>
        <end position="55"/>
    </location>
</feature>
<dbReference type="AlphaFoldDB" id="A0A3S2TSH9"/>
<dbReference type="EMBL" id="SACT01000001">
    <property type="protein sequence ID" value="RVT53574.1"/>
    <property type="molecule type" value="Genomic_DNA"/>
</dbReference>
<proteinExistence type="predicted"/>
<reference evidence="2 3" key="1">
    <citation type="submission" date="2019-01" db="EMBL/GenBank/DDBJ databases">
        <authorList>
            <person name="Chen W.-M."/>
        </authorList>
    </citation>
    <scope>NUCLEOTIDE SEQUENCE [LARGE SCALE GENOMIC DNA]</scope>
    <source>
        <strain evidence="2 3">ICH-3</strain>
    </source>
</reference>
<comment type="caution">
    <text evidence="2">The sequence shown here is derived from an EMBL/GenBank/DDBJ whole genome shotgun (WGS) entry which is preliminary data.</text>
</comment>
<evidence type="ECO:0000313" key="3">
    <source>
        <dbReference type="Proteomes" id="UP000288178"/>
    </source>
</evidence>